<dbReference type="OrthoDB" id="9895416at2"/>
<dbReference type="Proteomes" id="UP000183508">
    <property type="component" value="Unassembled WGS sequence"/>
</dbReference>
<evidence type="ECO:0000313" key="1">
    <source>
        <dbReference type="EMBL" id="SFU70263.1"/>
    </source>
</evidence>
<sequence length="69" mass="7933">MVMATAEQVTNLQPHRLTQEVSDMQQHYVPALKDFPPEVQSVVKRVLARVQQRMLSQRAEIDKRISTSS</sequence>
<evidence type="ECO:0000313" key="2">
    <source>
        <dbReference type="Proteomes" id="UP000183508"/>
    </source>
</evidence>
<dbReference type="AlphaFoldDB" id="A0A1I7IBA9"/>
<keyword evidence="2" id="KW-1185">Reference proteome</keyword>
<name>A0A1I7IBA9_9BACL</name>
<protein>
    <submittedName>
        <fullName evidence="1">Uncharacterized protein</fullName>
    </submittedName>
</protein>
<proteinExistence type="predicted"/>
<dbReference type="EMBL" id="FPBV01000006">
    <property type="protein sequence ID" value="SFU70263.1"/>
    <property type="molecule type" value="Genomic_DNA"/>
</dbReference>
<organism evidence="1 2">
    <name type="scientific">Alicyclobacillus macrosporangiidus</name>
    <dbReference type="NCBI Taxonomy" id="392015"/>
    <lineage>
        <taxon>Bacteria</taxon>
        <taxon>Bacillati</taxon>
        <taxon>Bacillota</taxon>
        <taxon>Bacilli</taxon>
        <taxon>Bacillales</taxon>
        <taxon>Alicyclobacillaceae</taxon>
        <taxon>Alicyclobacillus</taxon>
    </lineage>
</organism>
<dbReference type="STRING" id="392015.SAMN05421543_106113"/>
<accession>A0A1I7IBA9</accession>
<gene>
    <name evidence="1" type="ORF">SAMN05421543_106113</name>
</gene>
<reference evidence="2" key="1">
    <citation type="submission" date="2016-10" db="EMBL/GenBank/DDBJ databases">
        <authorList>
            <person name="Varghese N."/>
        </authorList>
    </citation>
    <scope>NUCLEOTIDE SEQUENCE [LARGE SCALE GENOMIC DNA]</scope>
    <source>
        <strain evidence="2">DSM 17980</strain>
    </source>
</reference>